<evidence type="ECO:0000313" key="3">
    <source>
        <dbReference type="Proteomes" id="UP000198534"/>
    </source>
</evidence>
<keyword evidence="1" id="KW-0472">Membrane</keyword>
<dbReference type="Proteomes" id="UP000198534">
    <property type="component" value="Unassembled WGS sequence"/>
</dbReference>
<keyword evidence="1" id="KW-1133">Transmembrane helix</keyword>
<feature type="transmembrane region" description="Helical" evidence="1">
    <location>
        <begin position="5"/>
        <end position="26"/>
    </location>
</feature>
<keyword evidence="3" id="KW-1185">Reference proteome</keyword>
<feature type="transmembrane region" description="Helical" evidence="1">
    <location>
        <begin position="32"/>
        <end position="51"/>
    </location>
</feature>
<dbReference type="STRING" id="1048340.SAMN05444487_10789"/>
<feature type="transmembrane region" description="Helical" evidence="1">
    <location>
        <begin position="88"/>
        <end position="112"/>
    </location>
</feature>
<proteinExistence type="predicted"/>
<dbReference type="AlphaFoldDB" id="A0A1H2X5L6"/>
<name>A0A1H2X5L6_9BACL</name>
<accession>A0A1H2X5L6</accession>
<protein>
    <submittedName>
        <fullName evidence="2">Uncharacterized protein</fullName>
    </submittedName>
</protein>
<evidence type="ECO:0000256" key="1">
    <source>
        <dbReference type="SAM" id="Phobius"/>
    </source>
</evidence>
<feature type="transmembrane region" description="Helical" evidence="1">
    <location>
        <begin position="58"/>
        <end position="82"/>
    </location>
</feature>
<keyword evidence="1" id="KW-0812">Transmembrane</keyword>
<organism evidence="2 3">
    <name type="scientific">Marininema mesophilum</name>
    <dbReference type="NCBI Taxonomy" id="1048340"/>
    <lineage>
        <taxon>Bacteria</taxon>
        <taxon>Bacillati</taxon>
        <taxon>Bacillota</taxon>
        <taxon>Bacilli</taxon>
        <taxon>Bacillales</taxon>
        <taxon>Thermoactinomycetaceae</taxon>
        <taxon>Marininema</taxon>
    </lineage>
</organism>
<reference evidence="2 3" key="1">
    <citation type="submission" date="2016-10" db="EMBL/GenBank/DDBJ databases">
        <authorList>
            <person name="de Groot N.N."/>
        </authorList>
    </citation>
    <scope>NUCLEOTIDE SEQUENCE [LARGE SCALE GENOMIC DNA]</scope>
    <source>
        <strain evidence="2 3">DSM 45610</strain>
    </source>
</reference>
<dbReference type="EMBL" id="FNNQ01000007">
    <property type="protein sequence ID" value="SDW88046.1"/>
    <property type="molecule type" value="Genomic_DNA"/>
</dbReference>
<sequence length="118" mass="12765">MVLRVFRGICLGIFLCLTTGLVSAFFGLKSGVLLIVLMQVITYVPAGYLVSKHENHRFLLTGITGICLVILNMLITFGIYGPMLAIDIFSLLAGLVYGVLLCIVGAGLSVMVEKIQDR</sequence>
<dbReference type="RefSeq" id="WP_091739145.1">
    <property type="nucleotide sequence ID" value="NZ_FNNQ01000007.1"/>
</dbReference>
<gene>
    <name evidence="2" type="ORF">SAMN05444487_10789</name>
</gene>
<evidence type="ECO:0000313" key="2">
    <source>
        <dbReference type="EMBL" id="SDW88046.1"/>
    </source>
</evidence>